<dbReference type="InterPro" id="IPR002867">
    <property type="entry name" value="IBR_dom"/>
</dbReference>
<dbReference type="GO" id="GO:0061630">
    <property type="term" value="F:ubiquitin protein ligase activity"/>
    <property type="evidence" value="ECO:0007669"/>
    <property type="project" value="UniProtKB-EC"/>
</dbReference>
<dbReference type="GO" id="GO:0008270">
    <property type="term" value="F:zinc ion binding"/>
    <property type="evidence" value="ECO:0007669"/>
    <property type="project" value="UniProtKB-KW"/>
</dbReference>
<protein>
    <recommendedName>
        <fullName evidence="2">RBR-type E3 ubiquitin transferase</fullName>
        <ecNumber evidence="2">2.3.2.31</ecNumber>
    </recommendedName>
</protein>
<evidence type="ECO:0000256" key="9">
    <source>
        <dbReference type="PROSITE-ProRule" id="PRU00175"/>
    </source>
</evidence>
<feature type="region of interest" description="Disordered" evidence="10">
    <location>
        <begin position="85"/>
        <end position="115"/>
    </location>
</feature>
<accession>A0A819JJL3</accession>
<keyword evidence="7" id="KW-0833">Ubl conjugation pathway</keyword>
<organism evidence="13 14">
    <name type="scientific">Adineta steineri</name>
    <dbReference type="NCBI Taxonomy" id="433720"/>
    <lineage>
        <taxon>Eukaryota</taxon>
        <taxon>Metazoa</taxon>
        <taxon>Spiralia</taxon>
        <taxon>Gnathifera</taxon>
        <taxon>Rotifera</taxon>
        <taxon>Eurotatoria</taxon>
        <taxon>Bdelloidea</taxon>
        <taxon>Adinetida</taxon>
        <taxon>Adinetidae</taxon>
        <taxon>Adineta</taxon>
    </lineage>
</organism>
<dbReference type="EC" id="2.3.2.31" evidence="2"/>
<dbReference type="Pfam" id="PF01485">
    <property type="entry name" value="IBR"/>
    <property type="match status" value="1"/>
</dbReference>
<dbReference type="CDD" id="cd22584">
    <property type="entry name" value="Rcat_RBR_unk"/>
    <property type="match status" value="1"/>
</dbReference>
<feature type="domain" description="RING-type" evidence="11">
    <location>
        <begin position="491"/>
        <end position="536"/>
    </location>
</feature>
<name>A0A819JJL3_9BILA</name>
<dbReference type="SMART" id="SM00647">
    <property type="entry name" value="IBR"/>
    <property type="match status" value="2"/>
</dbReference>
<keyword evidence="4" id="KW-0479">Metal-binding</keyword>
<keyword evidence="8" id="KW-0862">Zinc</keyword>
<dbReference type="InterPro" id="IPR001841">
    <property type="entry name" value="Znf_RING"/>
</dbReference>
<dbReference type="PROSITE" id="PS50089">
    <property type="entry name" value="ZF_RING_2"/>
    <property type="match status" value="1"/>
</dbReference>
<feature type="domain" description="RING-type" evidence="12">
    <location>
        <begin position="487"/>
        <end position="699"/>
    </location>
</feature>
<dbReference type="Proteomes" id="UP000663844">
    <property type="component" value="Unassembled WGS sequence"/>
</dbReference>
<evidence type="ECO:0000313" key="13">
    <source>
        <dbReference type="EMBL" id="CAF3928698.1"/>
    </source>
</evidence>
<dbReference type="EMBL" id="CAJOAZ010002435">
    <property type="protein sequence ID" value="CAF3928698.1"/>
    <property type="molecule type" value="Genomic_DNA"/>
</dbReference>
<keyword evidence="5" id="KW-0677">Repeat</keyword>
<dbReference type="AlphaFoldDB" id="A0A819JJL3"/>
<keyword evidence="3" id="KW-0808">Transferase</keyword>
<reference evidence="13" key="1">
    <citation type="submission" date="2021-02" db="EMBL/GenBank/DDBJ databases">
        <authorList>
            <person name="Nowell W R."/>
        </authorList>
    </citation>
    <scope>NUCLEOTIDE SEQUENCE</scope>
</reference>
<keyword evidence="6 9" id="KW-0863">Zinc-finger</keyword>
<comment type="catalytic activity">
    <reaction evidence="1">
        <text>[E2 ubiquitin-conjugating enzyme]-S-ubiquitinyl-L-cysteine + [acceptor protein]-L-lysine = [E2 ubiquitin-conjugating enzyme]-L-cysteine + [acceptor protein]-N(6)-ubiquitinyl-L-lysine.</text>
        <dbReference type="EC" id="2.3.2.31"/>
    </reaction>
</comment>
<feature type="compositionally biased region" description="Polar residues" evidence="10">
    <location>
        <begin position="85"/>
        <end position="98"/>
    </location>
</feature>
<dbReference type="InterPro" id="IPR013083">
    <property type="entry name" value="Znf_RING/FYVE/PHD"/>
</dbReference>
<evidence type="ECO:0000256" key="6">
    <source>
        <dbReference type="ARBA" id="ARBA00022771"/>
    </source>
</evidence>
<feature type="region of interest" description="Disordered" evidence="10">
    <location>
        <begin position="1"/>
        <end position="20"/>
    </location>
</feature>
<dbReference type="Gene3D" id="3.30.40.10">
    <property type="entry name" value="Zinc/RING finger domain, C3HC4 (zinc finger)"/>
    <property type="match status" value="1"/>
</dbReference>
<proteinExistence type="predicted"/>
<dbReference type="PANTHER" id="PTHR11685">
    <property type="entry name" value="RBR FAMILY RING FINGER AND IBR DOMAIN-CONTAINING"/>
    <property type="match status" value="1"/>
</dbReference>
<evidence type="ECO:0000259" key="12">
    <source>
        <dbReference type="PROSITE" id="PS51873"/>
    </source>
</evidence>
<dbReference type="InterPro" id="IPR031127">
    <property type="entry name" value="E3_UB_ligase_RBR"/>
</dbReference>
<evidence type="ECO:0000256" key="8">
    <source>
        <dbReference type="ARBA" id="ARBA00022833"/>
    </source>
</evidence>
<gene>
    <name evidence="13" type="ORF">OXD698_LOCUS25445</name>
</gene>
<comment type="caution">
    <text evidence="13">The sequence shown here is derived from an EMBL/GenBank/DDBJ whole genome shotgun (WGS) entry which is preliminary data.</text>
</comment>
<evidence type="ECO:0000256" key="3">
    <source>
        <dbReference type="ARBA" id="ARBA00022679"/>
    </source>
</evidence>
<feature type="compositionally biased region" description="Polar residues" evidence="10">
    <location>
        <begin position="128"/>
        <end position="140"/>
    </location>
</feature>
<sequence>MASNYTDDEKPNLRPIRRSNANGKSLYLHYNPNQLSNKSYIQATWNNTTEKQDPFGIEQPNVTYSLNKNQRWQLLNDIRQYITNQSSSSEDELNTQSDCEQKRKTKKPQQKTFNQHQVKYRLYEYHNTPHNNNNVRITTNSRKRENNDADIEDNNVTYVTVVPSSQEKCLPNIRKKYGSKSKKTTSGTQRTRCTQIKERVDFSEDEKENLSTDDDESITSYYTSIKHDKLQLNDFIPIKSTKQSKIVSSKSVNSNATDKFHSKPSHIFYDDNHSSRENKKQINERVKSETKLSNNFMSLSYRTIFLHRTDFTIEHLSKVYGKNFIHAQCYPTKYLICLTDHLKSVQSKHFSLNCYLIIILTDDVDNQDNFCQGQVSLNMDLNTETIEIENLSQSKETIYKIDELINKTIDFISKLSVDLFKPIDLEINQRKYIKDDAESELSENEFINKQIHRVKNLDKTISQNKLILNDLNNNNNNISIDDYNLIRPSICTTCYCDISESVPMTVLKSCGHGLCDQCWKQYLENSVKNIKIILCPEWNCCSIVDAGTILSLVNVRCMNIYERNIEKCLVNLSHSYVKCPSKSCTNIVQIINSHIDNVRCRCGHQFCIDCKQEPHFPALCSSYRAYIKEASRNGDLVSSTDTCLRVEGRNCISCQHFIVKDGGCNHMTCRCGVQFCWLCSCYWKDHYNAAQEFACPKPTIALQKMRFVKERHISGKLYDHAIFHRHQRAYQNQIKQNENCKRLIGTIPLDKQSHFDTILIKSQIDKREALLKHCYEIVKYIHYLHRICEFIAVAADGYANNPAEFFHSFYPLETIALNLSQILKDGRGYQAIEQLNHLHKTSEKLIERLRQSVILRQKHSNGYMTS</sequence>
<evidence type="ECO:0000256" key="5">
    <source>
        <dbReference type="ARBA" id="ARBA00022737"/>
    </source>
</evidence>
<feature type="region of interest" description="Disordered" evidence="10">
    <location>
        <begin position="127"/>
        <end position="151"/>
    </location>
</feature>
<evidence type="ECO:0000256" key="1">
    <source>
        <dbReference type="ARBA" id="ARBA00001798"/>
    </source>
</evidence>
<evidence type="ECO:0000256" key="2">
    <source>
        <dbReference type="ARBA" id="ARBA00012251"/>
    </source>
</evidence>
<dbReference type="PROSITE" id="PS51873">
    <property type="entry name" value="TRIAD"/>
    <property type="match status" value="1"/>
</dbReference>
<dbReference type="GO" id="GO:0016567">
    <property type="term" value="P:protein ubiquitination"/>
    <property type="evidence" value="ECO:0007669"/>
    <property type="project" value="InterPro"/>
</dbReference>
<evidence type="ECO:0000256" key="7">
    <source>
        <dbReference type="ARBA" id="ARBA00022786"/>
    </source>
</evidence>
<evidence type="ECO:0000259" key="11">
    <source>
        <dbReference type="PROSITE" id="PS50089"/>
    </source>
</evidence>
<evidence type="ECO:0000313" key="14">
    <source>
        <dbReference type="Proteomes" id="UP000663844"/>
    </source>
</evidence>
<evidence type="ECO:0000256" key="4">
    <source>
        <dbReference type="ARBA" id="ARBA00022723"/>
    </source>
</evidence>
<dbReference type="SUPFAM" id="SSF57850">
    <property type="entry name" value="RING/U-box"/>
    <property type="match status" value="3"/>
</dbReference>
<evidence type="ECO:0000256" key="10">
    <source>
        <dbReference type="SAM" id="MobiDB-lite"/>
    </source>
</evidence>
<dbReference type="Gene3D" id="1.20.120.1750">
    <property type="match status" value="1"/>
</dbReference>
<dbReference type="InterPro" id="IPR044066">
    <property type="entry name" value="TRIAD_supradom"/>
</dbReference>